<feature type="compositionally biased region" description="Polar residues" evidence="1">
    <location>
        <begin position="87"/>
        <end position="101"/>
    </location>
</feature>
<dbReference type="EMBL" id="CP041614">
    <property type="protein sequence ID" value="QDO82435.1"/>
    <property type="molecule type" value="Genomic_DNA"/>
</dbReference>
<feature type="chain" id="PRO_5047269984" evidence="2">
    <location>
        <begin position="19"/>
        <end position="597"/>
    </location>
</feature>
<evidence type="ECO:0000313" key="4">
    <source>
        <dbReference type="Proteomes" id="UP000315947"/>
    </source>
</evidence>
<dbReference type="Proteomes" id="UP000315947">
    <property type="component" value="Chromosome"/>
</dbReference>
<protein>
    <submittedName>
        <fullName evidence="3">Type-F conjugative transfer system mating-pair stabilization protein TraN</fullName>
    </submittedName>
</protein>
<keyword evidence="2" id="KW-0732">Signal</keyword>
<dbReference type="Pfam" id="PF06986">
    <property type="entry name" value="F_T4SS_TraN"/>
    <property type="match status" value="1"/>
</dbReference>
<evidence type="ECO:0000256" key="1">
    <source>
        <dbReference type="SAM" id="MobiDB-lite"/>
    </source>
</evidence>
<dbReference type="InterPro" id="IPR014121">
    <property type="entry name" value="TraN_Ftype"/>
</dbReference>
<dbReference type="NCBIfam" id="TIGR02750">
    <property type="entry name" value="TraN_Ftype"/>
    <property type="match status" value="1"/>
</dbReference>
<sequence length="597" mass="64903">MRSLLLLMSLVASLPLMATNTNTETDYRNQVQWAKDSINHNQHKPGFTDFDVNALCKDAACQRGVANPAPSRYLNNASALRAASRGEASSNAQSQAVTASFNKGRPTIDENDPAYHAAIGYQNDAYNISHGISSKYHDCDKGLRCDLSTQTRTCTVPTHNPVQCHITPYLKSSSSQQKRHTFTLSGRPPFSIALPAQTASVTSVRVSGNFTSFAHPLYLELTLNGSLLGRAPVQRRSGECARNGQCPSSINSTFNYQGETSSRLTLNVGTILGSSGYALYLPVGNLPVTIVTTEVKMEIGYRNSCGSLLPVCQQVSQQCVEGPDTRMLNGIAVTLDCWDEQLTYQCNTANTCAALSECQLQSSNCKTQLAGVCIEKRQRRLCETRRCQDVGLVCGEDSFALSGDYYDPSATQSPDFNRAAAGLAAMGEAGQDVKDKANINENSAIIFKGDIMRCSIKAIGLSNCCQDSGWGNDIGITSCSEEEKALGHAKEGKLTISLGQYCAERVLGLCIRKKKSYCAFSSKLARIVQEEGKAQLGLNFGSAKHPDCRAFTPNQLQHIDMSRMDFSDFYEDLHDGMALPNTDEIKRRLQRTVGGDS</sequence>
<gene>
    <name evidence="3" type="primary">traN</name>
    <name evidence="3" type="ORF">FM037_03225</name>
</gene>
<dbReference type="RefSeq" id="WP_144044824.1">
    <property type="nucleotide sequence ID" value="NZ_CP041614.1"/>
</dbReference>
<proteinExistence type="predicted"/>
<feature type="region of interest" description="Disordered" evidence="1">
    <location>
        <begin position="85"/>
        <end position="107"/>
    </location>
</feature>
<evidence type="ECO:0000256" key="2">
    <source>
        <dbReference type="SAM" id="SignalP"/>
    </source>
</evidence>
<accession>A0ABX5WTK5</accession>
<organism evidence="3 4">
    <name type="scientific">Shewanella psychropiezotolerans</name>
    <dbReference type="NCBI Taxonomy" id="2593655"/>
    <lineage>
        <taxon>Bacteria</taxon>
        <taxon>Pseudomonadati</taxon>
        <taxon>Pseudomonadota</taxon>
        <taxon>Gammaproteobacteria</taxon>
        <taxon>Alteromonadales</taxon>
        <taxon>Shewanellaceae</taxon>
        <taxon>Shewanella</taxon>
    </lineage>
</organism>
<keyword evidence="4" id="KW-1185">Reference proteome</keyword>
<feature type="signal peptide" evidence="2">
    <location>
        <begin position="1"/>
        <end position="18"/>
    </location>
</feature>
<name>A0ABX5WTK5_9GAMM</name>
<reference evidence="3 4" key="1">
    <citation type="submission" date="2019-07" db="EMBL/GenBank/DDBJ databases">
        <title>Shewanella sp. YLB-06 whole genomic sequence.</title>
        <authorList>
            <person name="Yu L."/>
        </authorList>
    </citation>
    <scope>NUCLEOTIDE SEQUENCE [LARGE SCALE GENOMIC DNA]</scope>
    <source>
        <strain evidence="3 4">YLB-06</strain>
    </source>
</reference>
<evidence type="ECO:0000313" key="3">
    <source>
        <dbReference type="EMBL" id="QDO82435.1"/>
    </source>
</evidence>